<dbReference type="Proteomes" id="UP000216991">
    <property type="component" value="Unassembled WGS sequence"/>
</dbReference>
<evidence type="ECO:0008006" key="3">
    <source>
        <dbReference type="Google" id="ProtNLM"/>
    </source>
</evidence>
<comment type="caution">
    <text evidence="1">The sequence shown here is derived from an EMBL/GenBank/DDBJ whole genome shotgun (WGS) entry which is preliminary data.</text>
</comment>
<dbReference type="OrthoDB" id="7595316at2"/>
<organism evidence="1 2">
    <name type="scientific">Sandarakinorhabdus cyanobacteriorum</name>
    <dbReference type="NCBI Taxonomy" id="1981098"/>
    <lineage>
        <taxon>Bacteria</taxon>
        <taxon>Pseudomonadati</taxon>
        <taxon>Pseudomonadota</taxon>
        <taxon>Alphaproteobacteria</taxon>
        <taxon>Sphingomonadales</taxon>
        <taxon>Sphingosinicellaceae</taxon>
        <taxon>Sandarakinorhabdus</taxon>
    </lineage>
</organism>
<evidence type="ECO:0000313" key="1">
    <source>
        <dbReference type="EMBL" id="OYQ25042.1"/>
    </source>
</evidence>
<name>A0A255Y740_9SPHN</name>
<gene>
    <name evidence="1" type="ORF">CHU93_14505</name>
</gene>
<dbReference type="RefSeq" id="WP_094474870.1">
    <property type="nucleotide sequence ID" value="NZ_NOXT01000123.1"/>
</dbReference>
<sequence>MRRWLAPVALVALLSACSGVDEPAAHAVVDRFHAALNAGDWGAIDTMLTQDARALRPGIGTARAFGNLIERHGRYLGGELAGITAEDGRTTLAWAAKYEKGPVSELFVLREEAGALKIESFTDNPEP</sequence>
<reference evidence="1 2" key="1">
    <citation type="submission" date="2017-07" db="EMBL/GenBank/DDBJ databases">
        <title>Sandarakinorhabdus cyanobacteriorum sp. nov., a novel bacterium isolated from cyanobacterial aggregates in a eutrophic lake.</title>
        <authorList>
            <person name="Cai H."/>
        </authorList>
    </citation>
    <scope>NUCLEOTIDE SEQUENCE [LARGE SCALE GENOMIC DNA]</scope>
    <source>
        <strain evidence="1 2">TH057</strain>
    </source>
</reference>
<dbReference type="SUPFAM" id="SSF54427">
    <property type="entry name" value="NTF2-like"/>
    <property type="match status" value="1"/>
</dbReference>
<evidence type="ECO:0000313" key="2">
    <source>
        <dbReference type="Proteomes" id="UP000216991"/>
    </source>
</evidence>
<keyword evidence="2" id="KW-1185">Reference proteome</keyword>
<accession>A0A255Y740</accession>
<dbReference type="EMBL" id="NOXT01000123">
    <property type="protein sequence ID" value="OYQ25042.1"/>
    <property type="molecule type" value="Genomic_DNA"/>
</dbReference>
<proteinExistence type="predicted"/>
<dbReference type="AlphaFoldDB" id="A0A255Y740"/>
<dbReference type="Gene3D" id="3.10.450.50">
    <property type="match status" value="1"/>
</dbReference>
<dbReference type="InterPro" id="IPR032710">
    <property type="entry name" value="NTF2-like_dom_sf"/>
</dbReference>
<protein>
    <recommendedName>
        <fullName evidence="3">SnoaL-like domain-containing protein</fullName>
    </recommendedName>
</protein>
<dbReference type="PROSITE" id="PS51257">
    <property type="entry name" value="PROKAR_LIPOPROTEIN"/>
    <property type="match status" value="1"/>
</dbReference>